<dbReference type="InParanoid" id="C7Q8H9"/>
<dbReference type="PANTHER" id="PTHR42881:SF2">
    <property type="entry name" value="PROLYL ENDOPEPTIDASE"/>
    <property type="match status" value="1"/>
</dbReference>
<evidence type="ECO:0000256" key="6">
    <source>
        <dbReference type="ARBA" id="ARBA00022825"/>
    </source>
</evidence>
<reference evidence="9 10" key="1">
    <citation type="journal article" date="2009" name="Stand. Genomic Sci.">
        <title>Complete genome sequence of Catenulispora acidiphila type strain (ID 139908).</title>
        <authorList>
            <person name="Copeland A."/>
            <person name="Lapidus A."/>
            <person name="Glavina Del Rio T."/>
            <person name="Nolan M."/>
            <person name="Lucas S."/>
            <person name="Chen F."/>
            <person name="Tice H."/>
            <person name="Cheng J.F."/>
            <person name="Bruce D."/>
            <person name="Goodwin L."/>
            <person name="Pitluck S."/>
            <person name="Mikhailova N."/>
            <person name="Pati A."/>
            <person name="Ivanova N."/>
            <person name="Mavromatis K."/>
            <person name="Chen A."/>
            <person name="Palaniappan K."/>
            <person name="Chain P."/>
            <person name="Land M."/>
            <person name="Hauser L."/>
            <person name="Chang Y.J."/>
            <person name="Jeffries C.D."/>
            <person name="Chertkov O."/>
            <person name="Brettin T."/>
            <person name="Detter J.C."/>
            <person name="Han C."/>
            <person name="Ali Z."/>
            <person name="Tindall B.J."/>
            <person name="Goker M."/>
            <person name="Bristow J."/>
            <person name="Eisen J.A."/>
            <person name="Markowitz V."/>
            <person name="Hugenholtz P."/>
            <person name="Kyrpides N.C."/>
            <person name="Klenk H.P."/>
        </authorList>
    </citation>
    <scope>NUCLEOTIDE SEQUENCE [LARGE SCALE GENOMIC DNA]</scope>
    <source>
        <strain evidence="10">DSM 44928 / JCM 14897 / NBRC 102108 / NRRL B-24433 / ID139908</strain>
    </source>
</reference>
<dbReference type="PRINTS" id="PR00862">
    <property type="entry name" value="PROLIGOPTASE"/>
</dbReference>
<dbReference type="RefSeq" id="WP_015795895.1">
    <property type="nucleotide sequence ID" value="NC_013131.1"/>
</dbReference>
<evidence type="ECO:0000256" key="2">
    <source>
        <dbReference type="ARBA" id="ARBA00005228"/>
    </source>
</evidence>
<evidence type="ECO:0000259" key="8">
    <source>
        <dbReference type="Pfam" id="PF02897"/>
    </source>
</evidence>
<dbReference type="PANTHER" id="PTHR42881">
    <property type="entry name" value="PROLYL ENDOPEPTIDASE"/>
    <property type="match status" value="1"/>
</dbReference>
<evidence type="ECO:0000256" key="1">
    <source>
        <dbReference type="ARBA" id="ARBA00001070"/>
    </source>
</evidence>
<dbReference type="InterPro" id="IPR002470">
    <property type="entry name" value="Peptidase_S9A"/>
</dbReference>
<feature type="domain" description="Peptidase S9A N-terminal" evidence="8">
    <location>
        <begin position="10"/>
        <end position="426"/>
    </location>
</feature>
<dbReference type="EMBL" id="CP001700">
    <property type="protein sequence ID" value="ACU76167.1"/>
    <property type="molecule type" value="Genomic_DNA"/>
</dbReference>
<protein>
    <recommendedName>
        <fullName evidence="3">prolyl oligopeptidase</fullName>
        <ecNumber evidence="3">3.4.21.26</ecNumber>
    </recommendedName>
</protein>
<comment type="catalytic activity">
    <reaction evidence="1">
        <text>Hydrolysis of Pro-|-Xaa &gt;&gt; Ala-|-Xaa in oligopeptides.</text>
        <dbReference type="EC" id="3.4.21.26"/>
    </reaction>
</comment>
<keyword evidence="6" id="KW-0720">Serine protease</keyword>
<evidence type="ECO:0000259" key="7">
    <source>
        <dbReference type="Pfam" id="PF00326"/>
    </source>
</evidence>
<dbReference type="GO" id="GO:0004252">
    <property type="term" value="F:serine-type endopeptidase activity"/>
    <property type="evidence" value="ECO:0007669"/>
    <property type="project" value="UniProtKB-EC"/>
</dbReference>
<comment type="similarity">
    <text evidence="2">Belongs to the peptidase S9A family.</text>
</comment>
<dbReference type="GO" id="GO:0070012">
    <property type="term" value="F:oligopeptidase activity"/>
    <property type="evidence" value="ECO:0007669"/>
    <property type="project" value="TreeGrafter"/>
</dbReference>
<accession>C7Q8H9</accession>
<dbReference type="EC" id="3.4.21.26" evidence="3"/>
<proteinExistence type="inferred from homology"/>
<dbReference type="HOGENOM" id="CLU_011290_1_1_11"/>
<evidence type="ECO:0000256" key="5">
    <source>
        <dbReference type="ARBA" id="ARBA00022801"/>
    </source>
</evidence>
<evidence type="ECO:0000313" key="9">
    <source>
        <dbReference type="EMBL" id="ACU76167.1"/>
    </source>
</evidence>
<dbReference type="eggNOG" id="COG1505">
    <property type="taxonomic scope" value="Bacteria"/>
</dbReference>
<dbReference type="MEROPS" id="S09.076"/>
<sequence length="709" mass="78376">MPSFVYPQAERLTVADRLHGRDVPDPYRWLEDPRDPRTVAWSESQEALFSAAREGWPATQRFAERMTELMGTGDVSAPSWRGERRFLTRRLPEQEHAVLLAVEADGTERVLVDPMALDPSGTTTLDGWQPSKEGDRLAYQLSEGGTEESAVYVIDVGTLERLEGPITRARYTPVAWLPGGEAYYYVRKPHPDTVPEGEQQFHRRVKLHKVGTDPEVEDVEIFGAGQPKTSYFGISVTLDGRWLKVETYPGTAPRNDLYLADLTASSPERPVLSPVQVGLDNQTSIEICAPDSPLAGSVLVWTDRDAPRGRICVAAVGDLAYENWRELVPEDPEAVLDSYALLDGPELERPLLVVARTRHAVGELALHDARTGEKIGEIALPGLGTLYGLSTRPERGHELWFGYTDFTTPVQIHHFDARTGQTALWERPPAEVEIPQVRTRQVTYASKDGTEVRMFVIEGSEESTGPKPTILYGYGGFNIPQTPAYSARILAWVAAGGVYAVANLRGGSEEGEEWHRAGMMENKQNVYDDFHAAGDWLVDNGVTTRAQLGIFGGSNGGLLVGVALTQHPEKYAAVVCWAPLLDMIRYEQHGLGITWNEEYGTVEDPEQFGWLIAYSPYHNVHEGTAYPATLFAVFDSDSRVDPLHARKLAAALQHATSAPITERPVLFRAEREAGHAARSVSKTVGVYADMWGFLAAQLELELTPRAMPV</sequence>
<dbReference type="InterPro" id="IPR001375">
    <property type="entry name" value="Peptidase_S9_cat"/>
</dbReference>
<organism evidence="9 10">
    <name type="scientific">Catenulispora acidiphila (strain DSM 44928 / JCM 14897 / NBRC 102108 / NRRL B-24433 / ID139908)</name>
    <dbReference type="NCBI Taxonomy" id="479433"/>
    <lineage>
        <taxon>Bacteria</taxon>
        <taxon>Bacillati</taxon>
        <taxon>Actinomycetota</taxon>
        <taxon>Actinomycetes</taxon>
        <taxon>Catenulisporales</taxon>
        <taxon>Catenulisporaceae</taxon>
        <taxon>Catenulispora</taxon>
    </lineage>
</organism>
<feature type="domain" description="Peptidase S9 prolyl oligopeptidase catalytic" evidence="7">
    <location>
        <begin position="485"/>
        <end position="699"/>
    </location>
</feature>
<dbReference type="OrthoDB" id="9801421at2"/>
<keyword evidence="5 9" id="KW-0378">Hydrolase</keyword>
<dbReference type="Pfam" id="PF00326">
    <property type="entry name" value="Peptidase_S9"/>
    <property type="match status" value="1"/>
</dbReference>
<name>C7Q8H9_CATAD</name>
<dbReference type="SUPFAM" id="SSF50993">
    <property type="entry name" value="Peptidase/esterase 'gauge' domain"/>
    <property type="match status" value="1"/>
</dbReference>
<dbReference type="InterPro" id="IPR002471">
    <property type="entry name" value="Pept_S9_AS"/>
</dbReference>
<gene>
    <name evidence="9" type="ordered locus">Caci_7340</name>
</gene>
<dbReference type="Proteomes" id="UP000000851">
    <property type="component" value="Chromosome"/>
</dbReference>
<dbReference type="PROSITE" id="PS00708">
    <property type="entry name" value="PRO_ENDOPEP_SER"/>
    <property type="match status" value="1"/>
</dbReference>
<evidence type="ECO:0000256" key="4">
    <source>
        <dbReference type="ARBA" id="ARBA00022670"/>
    </source>
</evidence>
<keyword evidence="4" id="KW-0645">Protease</keyword>
<dbReference type="FunCoup" id="C7Q8H9">
    <property type="interactions" value="282"/>
</dbReference>
<dbReference type="STRING" id="479433.Caci_7340"/>
<dbReference type="Pfam" id="PF02897">
    <property type="entry name" value="Peptidase_S9_N"/>
    <property type="match status" value="1"/>
</dbReference>
<dbReference type="Gene3D" id="2.130.10.120">
    <property type="entry name" value="Prolyl oligopeptidase, N-terminal domain"/>
    <property type="match status" value="1"/>
</dbReference>
<dbReference type="GO" id="GO:0005829">
    <property type="term" value="C:cytosol"/>
    <property type="evidence" value="ECO:0007669"/>
    <property type="project" value="TreeGrafter"/>
</dbReference>
<dbReference type="KEGG" id="cai:Caci_7340"/>
<evidence type="ECO:0000313" key="10">
    <source>
        <dbReference type="Proteomes" id="UP000000851"/>
    </source>
</evidence>
<dbReference type="InterPro" id="IPR023302">
    <property type="entry name" value="Pept_S9A_N"/>
</dbReference>
<keyword evidence="10" id="KW-1185">Reference proteome</keyword>
<dbReference type="SUPFAM" id="SSF53474">
    <property type="entry name" value="alpha/beta-Hydrolases"/>
    <property type="match status" value="1"/>
</dbReference>
<evidence type="ECO:0000256" key="3">
    <source>
        <dbReference type="ARBA" id="ARBA00011897"/>
    </source>
</evidence>
<dbReference type="AlphaFoldDB" id="C7Q8H9"/>
<dbReference type="InterPro" id="IPR029058">
    <property type="entry name" value="AB_hydrolase_fold"/>
</dbReference>
<dbReference type="Gene3D" id="3.40.50.1820">
    <property type="entry name" value="alpha/beta hydrolase"/>
    <property type="match status" value="1"/>
</dbReference>
<dbReference type="InterPro" id="IPR051167">
    <property type="entry name" value="Prolyl_oligopep/macrocyclase"/>
</dbReference>
<dbReference type="GO" id="GO:0006508">
    <property type="term" value="P:proteolysis"/>
    <property type="evidence" value="ECO:0007669"/>
    <property type="project" value="UniProtKB-KW"/>
</dbReference>